<feature type="compositionally biased region" description="Basic residues" evidence="1">
    <location>
        <begin position="393"/>
        <end position="403"/>
    </location>
</feature>
<keyword evidence="3" id="KW-1185">Reference proteome</keyword>
<dbReference type="VEuPathDB" id="VectorBase:SCAU011362"/>
<evidence type="ECO:0000256" key="1">
    <source>
        <dbReference type="SAM" id="MobiDB-lite"/>
    </source>
</evidence>
<dbReference type="STRING" id="35570.A0A1I8PUZ3"/>
<dbReference type="EnsemblMetazoa" id="SCAU011362-RA">
    <property type="protein sequence ID" value="SCAU011362-PA"/>
    <property type="gene ID" value="SCAU011362"/>
</dbReference>
<feature type="region of interest" description="Disordered" evidence="1">
    <location>
        <begin position="372"/>
        <end position="403"/>
    </location>
</feature>
<dbReference type="Proteomes" id="UP000095300">
    <property type="component" value="Unassembled WGS sequence"/>
</dbReference>
<sequence>MLGATEASANITAPSVDAVGSVPVTSAAQTSERRCENPDCNVNKLISMVPKRKTTQFISEPLVMDKPMLVNGFTAVFQVDGKSAKLMDIKNPNGDPSSTSIYRIVPNSHVHVVNYVVVDTDEAYLKKITDNDPATMQKLLTTQKDSADQMLKKIMNGQGPASAATTTVVSTINPVGINRNLPETHGSSVPLGNMAMPSSVSSLSAGVGNRTMVGNHPATMTIGNVGSLSTTINKSNKLPLAPSIGTSPSMQVNMPKIAQNSPINLPVRMHPNLKITAVASGDTIGANVINASGSNVNVNPPPPFIQPVPLASLQSPSPAVIQQITKPTISLPLNPTMGHTTMEVADKPTYDKMQEEINDLRRTVAMLAEAQAKNQTQTATHTQVRQPGVSRPPMKRPRIVPKP</sequence>
<proteinExistence type="predicted"/>
<dbReference type="KEGG" id="scac:106091685"/>
<gene>
    <name evidence="2" type="primary">106091685</name>
</gene>
<name>A0A1I8PUZ3_STOCA</name>
<accession>A0A1I8PUZ3</accession>
<dbReference type="OrthoDB" id="7779943at2759"/>
<evidence type="ECO:0000313" key="2">
    <source>
        <dbReference type="EnsemblMetazoa" id="SCAU011362-PA"/>
    </source>
</evidence>
<reference evidence="2" key="1">
    <citation type="submission" date="2020-05" db="UniProtKB">
        <authorList>
            <consortium name="EnsemblMetazoa"/>
        </authorList>
    </citation>
    <scope>IDENTIFICATION</scope>
    <source>
        <strain evidence="2">USDA</strain>
    </source>
</reference>
<protein>
    <submittedName>
        <fullName evidence="2">Uncharacterized protein</fullName>
    </submittedName>
</protein>
<evidence type="ECO:0000313" key="3">
    <source>
        <dbReference type="Proteomes" id="UP000095300"/>
    </source>
</evidence>
<organism evidence="2 3">
    <name type="scientific">Stomoxys calcitrans</name>
    <name type="common">Stable fly</name>
    <name type="synonym">Conops calcitrans</name>
    <dbReference type="NCBI Taxonomy" id="35570"/>
    <lineage>
        <taxon>Eukaryota</taxon>
        <taxon>Metazoa</taxon>
        <taxon>Ecdysozoa</taxon>
        <taxon>Arthropoda</taxon>
        <taxon>Hexapoda</taxon>
        <taxon>Insecta</taxon>
        <taxon>Pterygota</taxon>
        <taxon>Neoptera</taxon>
        <taxon>Endopterygota</taxon>
        <taxon>Diptera</taxon>
        <taxon>Brachycera</taxon>
        <taxon>Muscomorpha</taxon>
        <taxon>Muscoidea</taxon>
        <taxon>Muscidae</taxon>
        <taxon>Stomoxys</taxon>
    </lineage>
</organism>
<dbReference type="AlphaFoldDB" id="A0A1I8PUZ3"/>
<feature type="compositionally biased region" description="Polar residues" evidence="1">
    <location>
        <begin position="372"/>
        <end position="385"/>
    </location>
</feature>